<protein>
    <recommendedName>
        <fullName evidence="9">TIGR00374 family protein</fullName>
    </recommendedName>
</protein>
<comment type="subcellular location">
    <subcellularLocation>
        <location evidence="1">Cell membrane</location>
        <topology evidence="1">Multi-pass membrane protein</topology>
    </subcellularLocation>
</comment>
<evidence type="ECO:0000256" key="4">
    <source>
        <dbReference type="ARBA" id="ARBA00022989"/>
    </source>
</evidence>
<gene>
    <name evidence="7" type="ORF">BN874_80011</name>
</gene>
<evidence type="ECO:0000313" key="8">
    <source>
        <dbReference type="Proteomes" id="UP000019184"/>
    </source>
</evidence>
<organism evidence="7 8">
    <name type="scientific">Candidatus Contendobacter odensis Run_B_J11</name>
    <dbReference type="NCBI Taxonomy" id="1400861"/>
    <lineage>
        <taxon>Bacteria</taxon>
        <taxon>Pseudomonadati</taxon>
        <taxon>Pseudomonadota</taxon>
        <taxon>Gammaproteobacteria</taxon>
        <taxon>Candidatus Competibacteraceae</taxon>
        <taxon>Candidatus Contendibacter</taxon>
    </lineage>
</organism>
<reference evidence="7 8" key="1">
    <citation type="journal article" date="2014" name="ISME J.">
        <title>Candidatus Competibacter-lineage genomes retrieved from metagenomes reveal functional metabolic diversity.</title>
        <authorList>
            <person name="McIlroy S.J."/>
            <person name="Albertsen M."/>
            <person name="Andresen E.K."/>
            <person name="Saunders A.M."/>
            <person name="Kristiansen R."/>
            <person name="Stokholm-Bjerregaard M."/>
            <person name="Nielsen K.L."/>
            <person name="Nielsen P.H."/>
        </authorList>
    </citation>
    <scope>NUCLEOTIDE SEQUENCE [LARGE SCALE GENOMIC DNA]</scope>
    <source>
        <strain evidence="7 8">Run_B_J11</strain>
    </source>
</reference>
<evidence type="ECO:0000256" key="3">
    <source>
        <dbReference type="ARBA" id="ARBA00022692"/>
    </source>
</evidence>
<evidence type="ECO:0008006" key="9">
    <source>
        <dbReference type="Google" id="ProtNLM"/>
    </source>
</evidence>
<feature type="transmembrane region" description="Helical" evidence="6">
    <location>
        <begin position="291"/>
        <end position="313"/>
    </location>
</feature>
<keyword evidence="3 6" id="KW-0812">Transmembrane</keyword>
<dbReference type="EMBL" id="CBTK010000298">
    <property type="protein sequence ID" value="CDH47321.1"/>
    <property type="molecule type" value="Genomic_DNA"/>
</dbReference>
<dbReference type="Pfam" id="PF03706">
    <property type="entry name" value="LPG_synthase_TM"/>
    <property type="match status" value="1"/>
</dbReference>
<dbReference type="Proteomes" id="UP000019184">
    <property type="component" value="Unassembled WGS sequence"/>
</dbReference>
<feature type="transmembrane region" description="Helical" evidence="6">
    <location>
        <begin position="23"/>
        <end position="43"/>
    </location>
</feature>
<evidence type="ECO:0000256" key="6">
    <source>
        <dbReference type="SAM" id="Phobius"/>
    </source>
</evidence>
<feature type="transmembrane region" description="Helical" evidence="6">
    <location>
        <begin position="164"/>
        <end position="185"/>
    </location>
</feature>
<dbReference type="PANTHER" id="PTHR40277">
    <property type="entry name" value="BLL5419 PROTEIN"/>
    <property type="match status" value="1"/>
</dbReference>
<feature type="transmembrane region" description="Helical" evidence="6">
    <location>
        <begin position="249"/>
        <end position="271"/>
    </location>
</feature>
<sequence length="329" mass="36975">MLIDMFLPDPVNNFFVSVNSIKLWIRVLITLSIFALILRSIHLHEIWKILKQARLDLLLAALLMQFSSTTVSAYRWQLIMQNLHFGQSFSFYWRSYFKAMFFNQGLPTSIGGDALRVLDVAGQGFRKRDVLYGVMLDRITGLGALMLLNLIAYGFDPDLLPIKVGYLILLLVMIGLLSFVGIVSLRRLQWLDAYPKLVMVKILSTRLHQAFLTHRILLLTSSLLIPFLAMMGFFATGWALGLRYDPITYVIIVPPAIFLTIIPVSLAGWGVREGALVGLFSLIGADKATVLAMSILYGLTLLAVSLPGFVIYLSGRQHLISRKPVKQDQ</sequence>
<dbReference type="OrthoDB" id="9126302at2"/>
<dbReference type="AlphaFoldDB" id="A0A7U7GFB2"/>
<evidence type="ECO:0000256" key="5">
    <source>
        <dbReference type="ARBA" id="ARBA00023136"/>
    </source>
</evidence>
<dbReference type="PANTHER" id="PTHR40277:SF1">
    <property type="entry name" value="BLL5419 PROTEIN"/>
    <property type="match status" value="1"/>
</dbReference>
<keyword evidence="5 6" id="KW-0472">Membrane</keyword>
<dbReference type="InterPro" id="IPR022791">
    <property type="entry name" value="L-PG_synthase/AglD"/>
</dbReference>
<evidence type="ECO:0000256" key="2">
    <source>
        <dbReference type="ARBA" id="ARBA00022475"/>
    </source>
</evidence>
<keyword evidence="8" id="KW-1185">Reference proteome</keyword>
<evidence type="ECO:0000313" key="7">
    <source>
        <dbReference type="EMBL" id="CDH47321.1"/>
    </source>
</evidence>
<name>A0A7U7GFB2_9GAMM</name>
<evidence type="ECO:0000256" key="1">
    <source>
        <dbReference type="ARBA" id="ARBA00004651"/>
    </source>
</evidence>
<feature type="transmembrane region" description="Helical" evidence="6">
    <location>
        <begin position="223"/>
        <end position="242"/>
    </location>
</feature>
<keyword evidence="4 6" id="KW-1133">Transmembrane helix</keyword>
<proteinExistence type="predicted"/>
<dbReference type="GO" id="GO:0005886">
    <property type="term" value="C:plasma membrane"/>
    <property type="evidence" value="ECO:0007669"/>
    <property type="project" value="UniProtKB-SubCell"/>
</dbReference>
<feature type="transmembrane region" description="Helical" evidence="6">
    <location>
        <begin position="55"/>
        <end position="76"/>
    </location>
</feature>
<keyword evidence="2" id="KW-1003">Cell membrane</keyword>
<accession>A0A7U7GFB2</accession>
<dbReference type="NCBIfam" id="TIGR00374">
    <property type="entry name" value="flippase-like domain"/>
    <property type="match status" value="1"/>
</dbReference>
<comment type="caution">
    <text evidence="7">The sequence shown here is derived from an EMBL/GenBank/DDBJ whole genome shotgun (WGS) entry which is preliminary data.</text>
</comment>
<feature type="transmembrane region" description="Helical" evidence="6">
    <location>
        <begin position="130"/>
        <end position="152"/>
    </location>
</feature>